<dbReference type="InterPro" id="IPR003439">
    <property type="entry name" value="ABC_transporter-like_ATP-bd"/>
</dbReference>
<organism evidence="4">
    <name type="scientific">Fervidicoccus fontis</name>
    <dbReference type="NCBI Taxonomy" id="683846"/>
    <lineage>
        <taxon>Archaea</taxon>
        <taxon>Thermoproteota</taxon>
        <taxon>Thermoprotei</taxon>
        <taxon>Fervidicoccales</taxon>
        <taxon>Fervidicoccaceae</taxon>
        <taxon>Fervidicoccus</taxon>
    </lineage>
</organism>
<name>A0A7C1E0T6_9CREN</name>
<keyword evidence="2 4" id="KW-0067">ATP-binding</keyword>
<dbReference type="Pfam" id="PF00005">
    <property type="entry name" value="ABC_tran"/>
    <property type="match status" value="1"/>
</dbReference>
<dbReference type="Gene3D" id="3.40.50.300">
    <property type="entry name" value="P-loop containing nucleotide triphosphate hydrolases"/>
    <property type="match status" value="1"/>
</dbReference>
<dbReference type="PROSITE" id="PS50893">
    <property type="entry name" value="ABC_TRANSPORTER_2"/>
    <property type="match status" value="1"/>
</dbReference>
<evidence type="ECO:0000259" key="3">
    <source>
        <dbReference type="PROSITE" id="PS50893"/>
    </source>
</evidence>
<dbReference type="EMBL" id="DSDY01000187">
    <property type="protein sequence ID" value="HDS11197.1"/>
    <property type="molecule type" value="Genomic_DNA"/>
</dbReference>
<comment type="caution">
    <text evidence="4">The sequence shown here is derived from an EMBL/GenBank/DDBJ whole genome shotgun (WGS) entry which is preliminary data.</text>
</comment>
<dbReference type="InterPro" id="IPR017871">
    <property type="entry name" value="ABC_transporter-like_CS"/>
</dbReference>
<proteinExistence type="predicted"/>
<dbReference type="AlphaFoldDB" id="A0A7C1E0T6"/>
<dbReference type="PANTHER" id="PTHR43613">
    <property type="entry name" value="ABC TRANSPORTER, ATP-BINDING PROTEIN"/>
    <property type="match status" value="1"/>
</dbReference>
<keyword evidence="1" id="KW-0547">Nucleotide-binding</keyword>
<gene>
    <name evidence="4" type="ORF">ENO04_06270</name>
</gene>
<feature type="domain" description="ABC transporter" evidence="3">
    <location>
        <begin position="3"/>
        <end position="232"/>
    </location>
</feature>
<protein>
    <submittedName>
        <fullName evidence="4">ABC transporter ATP-binding protein</fullName>
    </submittedName>
</protein>
<dbReference type="GO" id="GO:0016887">
    <property type="term" value="F:ATP hydrolysis activity"/>
    <property type="evidence" value="ECO:0007669"/>
    <property type="project" value="InterPro"/>
</dbReference>
<dbReference type="SUPFAM" id="SSF52540">
    <property type="entry name" value="P-loop containing nucleoside triphosphate hydrolases"/>
    <property type="match status" value="1"/>
</dbReference>
<accession>A0A7C1E0T6</accession>
<dbReference type="GO" id="GO:0005524">
    <property type="term" value="F:ATP binding"/>
    <property type="evidence" value="ECO:0007669"/>
    <property type="project" value="UniProtKB-KW"/>
</dbReference>
<dbReference type="SMART" id="SM00382">
    <property type="entry name" value="AAA"/>
    <property type="match status" value="1"/>
</dbReference>
<dbReference type="PANTHER" id="PTHR43613:SF1">
    <property type="entry name" value="ABC TRANSPORTER, ATP-BINDING PROTEIN"/>
    <property type="match status" value="1"/>
</dbReference>
<dbReference type="InterPro" id="IPR003593">
    <property type="entry name" value="AAA+_ATPase"/>
</dbReference>
<sequence>MLLVVNNLVKKYGKKTAVDSISFTVNMGEIYGLIGPNGAGKTTTLRIIATLLTPTAGSVVVDGIDVTKNPLEVRRRISYLPEEAGAYPYMTGEEYLVFISKLYDPENYKDIAVEAEELSGLGDALKEKIKTYSKGMKRRLQLARSLAVKPRLAILDEPTSGIDVLYSLEIREQIRRYAKQHGITILLSSHNMLEVEDLCDRVAIIYNGKIIAEGAVKEIINKVGAYNLEEAFARLVMHAK</sequence>
<reference evidence="4" key="1">
    <citation type="journal article" date="2020" name="mSystems">
        <title>Genome- and Community-Level Interaction Insights into Carbon Utilization and Element Cycling Functions of Hydrothermarchaeota in Hydrothermal Sediment.</title>
        <authorList>
            <person name="Zhou Z."/>
            <person name="Liu Y."/>
            <person name="Xu W."/>
            <person name="Pan J."/>
            <person name="Luo Z.H."/>
            <person name="Li M."/>
        </authorList>
    </citation>
    <scope>NUCLEOTIDE SEQUENCE [LARGE SCALE GENOMIC DNA]</scope>
    <source>
        <strain evidence="4">SpSt-123</strain>
    </source>
</reference>
<evidence type="ECO:0000256" key="2">
    <source>
        <dbReference type="ARBA" id="ARBA00022840"/>
    </source>
</evidence>
<evidence type="ECO:0000313" key="4">
    <source>
        <dbReference type="EMBL" id="HDS11197.1"/>
    </source>
</evidence>
<dbReference type="InterPro" id="IPR027417">
    <property type="entry name" value="P-loop_NTPase"/>
</dbReference>
<dbReference type="PROSITE" id="PS00211">
    <property type="entry name" value="ABC_TRANSPORTER_1"/>
    <property type="match status" value="1"/>
</dbReference>
<dbReference type="CDD" id="cd03230">
    <property type="entry name" value="ABC_DR_subfamily_A"/>
    <property type="match status" value="1"/>
</dbReference>
<evidence type="ECO:0000256" key="1">
    <source>
        <dbReference type="ARBA" id="ARBA00022741"/>
    </source>
</evidence>